<keyword evidence="12" id="KW-1185">Reference proteome</keyword>
<dbReference type="GO" id="GO:0034220">
    <property type="term" value="P:monoatomic ion transmembrane transport"/>
    <property type="evidence" value="ECO:0007669"/>
    <property type="project" value="UniProtKB-KW"/>
</dbReference>
<keyword evidence="3 9" id="KW-0812">Transmembrane</keyword>
<evidence type="ECO:0000256" key="6">
    <source>
        <dbReference type="ARBA" id="ARBA00023136"/>
    </source>
</evidence>
<sequence length="737" mass="81199">MDVQPIVDDDSEKSGASGTAVESSAASGTGPLSQHKHKMGEQDGRTNPAESDMIKSRDRATATAAAVDREAEQANESISSLPPMLKKDKATNDKPTPQSVRPPPAELHKSKSIDGEAEFGPFVEPDVNSEWNPFGNGDDNDEIQATNQPFSLIAEDELENLRRAIDSEYEVALEDHEISWKARYGATRLSFVLSLLLMLLYLWLGCMFYRSEAGWSIRDALLFTVYTVTTVGYGGPQIIPNTAAFHAFTSLYVLVGISLVTVLAAHTYQLVTLEASKIRSTPLGRRQQQAQNNDSQSGASNESSGQDTLTREIDKYRHQFMNELEDLVRERPFLSKMKDRIKEFRVYLRTTKTGGVLSVAFPCLGMIFLGAIVVGTIEEWTPLASVYWSIVTLTTVGYGDYVPTKNSSIWFCTVFFIPSSLFFLSFLLAHVAKSYIRLHAVHVTHLEKKIRRDNERRRAEMNRSEMAKRNADVNSSVGVDDASKVESSGALEENMEKGFTTIISYTEDDTKSSGLFGDQAGNIHDIISNNNDPLSTESSPGLRYRKSVLRNKESSAHGGRPVTFAEAHQSLNQHSQSSSAPLYDLSPESSAHGATRPSLDVRLRVQSRIARIIADEVAGYQTGVIIKGLTVSLTLGSLRDTAEKWRIPPQAWKAFRAVAFKSLLFVGERQLICDGADALLQLNVVEFHQIFSPMLAAMGDAGCMISWLASTDVLADVELRGGTKYGLKKQVFNGTLA</sequence>
<feature type="compositionally biased region" description="Polar residues" evidence="8">
    <location>
        <begin position="286"/>
        <end position="308"/>
    </location>
</feature>
<dbReference type="EMBL" id="JALLBG020000103">
    <property type="protein sequence ID" value="KAL3764600.1"/>
    <property type="molecule type" value="Genomic_DNA"/>
</dbReference>
<evidence type="ECO:0000256" key="8">
    <source>
        <dbReference type="SAM" id="MobiDB-lite"/>
    </source>
</evidence>
<evidence type="ECO:0000256" key="9">
    <source>
        <dbReference type="SAM" id="Phobius"/>
    </source>
</evidence>
<proteinExistence type="predicted"/>
<dbReference type="Proteomes" id="UP001530293">
    <property type="component" value="Unassembled WGS sequence"/>
</dbReference>
<dbReference type="InterPro" id="IPR013099">
    <property type="entry name" value="K_chnl_dom"/>
</dbReference>
<keyword evidence="2" id="KW-0813">Transport</keyword>
<gene>
    <name evidence="11" type="ORF">ACHAWU_001508</name>
</gene>
<evidence type="ECO:0000313" key="12">
    <source>
        <dbReference type="Proteomes" id="UP001530293"/>
    </source>
</evidence>
<name>A0ABD3MKK6_9STRA</name>
<feature type="region of interest" description="Disordered" evidence="8">
    <location>
        <begin position="454"/>
        <end position="479"/>
    </location>
</feature>
<evidence type="ECO:0000256" key="1">
    <source>
        <dbReference type="ARBA" id="ARBA00004141"/>
    </source>
</evidence>
<feature type="compositionally biased region" description="Low complexity" evidence="8">
    <location>
        <begin position="569"/>
        <end position="579"/>
    </location>
</feature>
<evidence type="ECO:0000256" key="5">
    <source>
        <dbReference type="ARBA" id="ARBA00023065"/>
    </source>
</evidence>
<comment type="caution">
    <text evidence="11">The sequence shown here is derived from an EMBL/GenBank/DDBJ whole genome shotgun (WGS) entry which is preliminary data.</text>
</comment>
<evidence type="ECO:0000256" key="4">
    <source>
        <dbReference type="ARBA" id="ARBA00022989"/>
    </source>
</evidence>
<dbReference type="PANTHER" id="PTHR11003:SF291">
    <property type="entry name" value="IP11374P"/>
    <property type="match status" value="1"/>
</dbReference>
<feature type="region of interest" description="Disordered" evidence="8">
    <location>
        <begin position="282"/>
        <end position="308"/>
    </location>
</feature>
<feature type="compositionally biased region" description="Basic and acidic residues" evidence="8">
    <location>
        <begin position="454"/>
        <end position="471"/>
    </location>
</feature>
<feature type="domain" description="Potassium channel" evidence="10">
    <location>
        <begin position="365"/>
        <end position="433"/>
    </location>
</feature>
<feature type="compositionally biased region" description="Polar residues" evidence="8">
    <location>
        <begin position="14"/>
        <end position="32"/>
    </location>
</feature>
<dbReference type="AlphaFoldDB" id="A0ABD3MKK6"/>
<evidence type="ECO:0000259" key="10">
    <source>
        <dbReference type="Pfam" id="PF07885"/>
    </source>
</evidence>
<feature type="transmembrane region" description="Helical" evidence="9">
    <location>
        <begin position="355"/>
        <end position="377"/>
    </location>
</feature>
<reference evidence="11 12" key="1">
    <citation type="submission" date="2024-10" db="EMBL/GenBank/DDBJ databases">
        <title>Updated reference genomes for cyclostephanoid diatoms.</title>
        <authorList>
            <person name="Roberts W.R."/>
            <person name="Alverson A.J."/>
        </authorList>
    </citation>
    <scope>NUCLEOTIDE SEQUENCE [LARGE SCALE GENOMIC DNA]</scope>
    <source>
        <strain evidence="11 12">AJA232-27</strain>
    </source>
</reference>
<feature type="region of interest" description="Disordered" evidence="8">
    <location>
        <begin position="569"/>
        <end position="597"/>
    </location>
</feature>
<evidence type="ECO:0000313" key="11">
    <source>
        <dbReference type="EMBL" id="KAL3764600.1"/>
    </source>
</evidence>
<keyword evidence="6 9" id="KW-0472">Membrane</keyword>
<dbReference type="Pfam" id="PF07885">
    <property type="entry name" value="Ion_trans_2"/>
    <property type="match status" value="2"/>
</dbReference>
<feature type="transmembrane region" description="Helical" evidence="9">
    <location>
        <begin position="251"/>
        <end position="271"/>
    </location>
</feature>
<feature type="domain" description="Potassium channel" evidence="10">
    <location>
        <begin position="197"/>
        <end position="268"/>
    </location>
</feature>
<comment type="subcellular location">
    <subcellularLocation>
        <location evidence="1">Membrane</location>
        <topology evidence="1">Multi-pass membrane protein</topology>
    </subcellularLocation>
</comment>
<keyword evidence="4 9" id="KW-1133">Transmembrane helix</keyword>
<feature type="transmembrane region" description="Helical" evidence="9">
    <location>
        <begin position="408"/>
        <end position="429"/>
    </location>
</feature>
<organism evidence="11 12">
    <name type="scientific">Discostella pseudostelligera</name>
    <dbReference type="NCBI Taxonomy" id="259834"/>
    <lineage>
        <taxon>Eukaryota</taxon>
        <taxon>Sar</taxon>
        <taxon>Stramenopiles</taxon>
        <taxon>Ochrophyta</taxon>
        <taxon>Bacillariophyta</taxon>
        <taxon>Coscinodiscophyceae</taxon>
        <taxon>Thalassiosirophycidae</taxon>
        <taxon>Stephanodiscales</taxon>
        <taxon>Stephanodiscaceae</taxon>
        <taxon>Discostella</taxon>
    </lineage>
</organism>
<evidence type="ECO:0000256" key="7">
    <source>
        <dbReference type="ARBA" id="ARBA00023303"/>
    </source>
</evidence>
<dbReference type="InterPro" id="IPR003280">
    <property type="entry name" value="2pore_dom_K_chnl"/>
</dbReference>
<evidence type="ECO:0000256" key="3">
    <source>
        <dbReference type="ARBA" id="ARBA00022692"/>
    </source>
</evidence>
<protein>
    <recommendedName>
        <fullName evidence="10">Potassium channel domain-containing protein</fullName>
    </recommendedName>
</protein>
<evidence type="ECO:0000256" key="2">
    <source>
        <dbReference type="ARBA" id="ARBA00022448"/>
    </source>
</evidence>
<dbReference type="GO" id="GO:0016020">
    <property type="term" value="C:membrane"/>
    <property type="evidence" value="ECO:0007669"/>
    <property type="project" value="UniProtKB-SubCell"/>
</dbReference>
<keyword evidence="7" id="KW-0407">Ion channel</keyword>
<feature type="transmembrane region" description="Helical" evidence="9">
    <location>
        <begin position="189"/>
        <end position="209"/>
    </location>
</feature>
<accession>A0ABD3MKK6</accession>
<feature type="region of interest" description="Disordered" evidence="8">
    <location>
        <begin position="1"/>
        <end position="143"/>
    </location>
</feature>
<dbReference type="PANTHER" id="PTHR11003">
    <property type="entry name" value="POTASSIUM CHANNEL, SUBFAMILY K"/>
    <property type="match status" value="1"/>
</dbReference>
<dbReference type="SUPFAM" id="SSF81324">
    <property type="entry name" value="Voltage-gated potassium channels"/>
    <property type="match status" value="2"/>
</dbReference>
<keyword evidence="5" id="KW-0406">Ion transport</keyword>
<dbReference type="Gene3D" id="1.10.287.70">
    <property type="match status" value="2"/>
</dbReference>